<protein>
    <submittedName>
        <fullName evidence="2">Uncharacterized protein</fullName>
    </submittedName>
</protein>
<dbReference type="AlphaFoldDB" id="A0A8H6K8G8"/>
<accession>A0A8H6K8G8</accession>
<sequence length="156" mass="16615">MVGWGPDFASQGTVRPPASPGGLVMFGRAGNSAQEGNQFIPPGHPAQPPALRSIAAYHVPSNTSTTVIPKPSRSATSLQLAHLVQTSESSNGTEHLEDEPVPRGNRGAGPWDEATNCRRTSRCSQHQIMVFESQGSLKFNGPRHGSHKRARPMDSG</sequence>
<keyword evidence="3" id="KW-1185">Reference proteome</keyword>
<organism evidence="2 3">
    <name type="scientific">Colletotrichum musicola</name>
    <dbReference type="NCBI Taxonomy" id="2175873"/>
    <lineage>
        <taxon>Eukaryota</taxon>
        <taxon>Fungi</taxon>
        <taxon>Dikarya</taxon>
        <taxon>Ascomycota</taxon>
        <taxon>Pezizomycotina</taxon>
        <taxon>Sordariomycetes</taxon>
        <taxon>Hypocreomycetidae</taxon>
        <taxon>Glomerellales</taxon>
        <taxon>Glomerellaceae</taxon>
        <taxon>Colletotrichum</taxon>
        <taxon>Colletotrichum orchidearum species complex</taxon>
    </lineage>
</organism>
<reference evidence="2" key="1">
    <citation type="journal article" date="2020" name="Phytopathology">
        <title>Genome Sequence Resources of Colletotrichum truncatum, C. plurivorum, C. musicola, and C. sojae: Four Species Pathogenic to Soybean (Glycine max).</title>
        <authorList>
            <person name="Rogerio F."/>
            <person name="Boufleur T.R."/>
            <person name="Ciampi-Guillardi M."/>
            <person name="Sukno S.A."/>
            <person name="Thon M.R."/>
            <person name="Massola Junior N.S."/>
            <person name="Baroncelli R."/>
        </authorList>
    </citation>
    <scope>NUCLEOTIDE SEQUENCE</scope>
    <source>
        <strain evidence="2">LFN0074</strain>
    </source>
</reference>
<comment type="caution">
    <text evidence="2">The sequence shown here is derived from an EMBL/GenBank/DDBJ whole genome shotgun (WGS) entry which is preliminary data.</text>
</comment>
<evidence type="ECO:0000313" key="2">
    <source>
        <dbReference type="EMBL" id="KAF6826829.1"/>
    </source>
</evidence>
<feature type="region of interest" description="Disordered" evidence="1">
    <location>
        <begin position="62"/>
        <end position="119"/>
    </location>
</feature>
<name>A0A8H6K8G8_9PEZI</name>
<proteinExistence type="predicted"/>
<feature type="region of interest" description="Disordered" evidence="1">
    <location>
        <begin position="132"/>
        <end position="156"/>
    </location>
</feature>
<dbReference type="Proteomes" id="UP000639643">
    <property type="component" value="Unassembled WGS sequence"/>
</dbReference>
<feature type="compositionally biased region" description="Polar residues" evidence="1">
    <location>
        <begin position="62"/>
        <end position="93"/>
    </location>
</feature>
<evidence type="ECO:0000313" key="3">
    <source>
        <dbReference type="Proteomes" id="UP000639643"/>
    </source>
</evidence>
<evidence type="ECO:0000256" key="1">
    <source>
        <dbReference type="SAM" id="MobiDB-lite"/>
    </source>
</evidence>
<dbReference type="EMBL" id="WIGM01000387">
    <property type="protein sequence ID" value="KAF6826829.1"/>
    <property type="molecule type" value="Genomic_DNA"/>
</dbReference>
<gene>
    <name evidence="2" type="ORF">CMUS01_09266</name>
</gene>
<feature type="region of interest" description="Disordered" evidence="1">
    <location>
        <begin position="1"/>
        <end position="49"/>
    </location>
</feature>